<gene>
    <name evidence="2" type="ORF">SAMN04488508_101262</name>
</gene>
<evidence type="ECO:0000313" key="2">
    <source>
        <dbReference type="EMBL" id="SHI35095.1"/>
    </source>
</evidence>
<dbReference type="Proteomes" id="UP000184432">
    <property type="component" value="Unassembled WGS sequence"/>
</dbReference>
<dbReference type="EMBL" id="FQYP01000001">
    <property type="protein sequence ID" value="SHI35095.1"/>
    <property type="molecule type" value="Genomic_DNA"/>
</dbReference>
<sequence length="313" mass="36700">MATGGILHITNGDSLTDRLQEQQLVEGDFFTWREMLCEGPTSVKIESDDGIKKRKDFLKKYYRIPSNDYETKFVSQLQLLDNLQNYDEIILWFEYDLFCHINMIAAISLLLRKGIQDIPIYLVCSGRTESDKKLMGLCELSTAQIKIHYQNKVLLSLDDLELADYVWTLYCESNPKKIAGQIKKQSSFEYLSICLRAHLQRFPNMLTGLNILEHNILEMIDTHQIKNVRQLMGYALEYQGYYGYGDMQMKRVIARLFQFLDQTKDQLNLSERGKLALDSKKNFYNTQKLDWHYGGVKKYDYLYNTETHTLLKL</sequence>
<reference evidence="3" key="1">
    <citation type="submission" date="2016-11" db="EMBL/GenBank/DDBJ databases">
        <authorList>
            <person name="Varghese N."/>
            <person name="Submissions S."/>
        </authorList>
    </citation>
    <scope>NUCLEOTIDE SEQUENCE [LARGE SCALE GENOMIC DNA]</scope>
    <source>
        <strain evidence="3">DSM 22623</strain>
    </source>
</reference>
<dbReference type="RefSeq" id="WP_244548101.1">
    <property type="nucleotide sequence ID" value="NZ_FQYP01000001.1"/>
</dbReference>
<keyword evidence="3" id="KW-1185">Reference proteome</keyword>
<feature type="domain" description="DUF1835" evidence="1">
    <location>
        <begin position="8"/>
        <end position="95"/>
    </location>
</feature>
<accession>A0A1M6AF47</accession>
<dbReference type="STRING" id="570521.SAMN04488508_101262"/>
<proteinExistence type="predicted"/>
<dbReference type="InterPro" id="IPR014973">
    <property type="entry name" value="DUF1835"/>
</dbReference>
<evidence type="ECO:0000313" key="3">
    <source>
        <dbReference type="Proteomes" id="UP000184432"/>
    </source>
</evidence>
<name>A0A1M6AF47_9FLAO</name>
<protein>
    <recommendedName>
        <fullName evidence="1">DUF1835 domain-containing protein</fullName>
    </recommendedName>
</protein>
<dbReference type="AlphaFoldDB" id="A0A1M6AF47"/>
<organism evidence="2 3">
    <name type="scientific">Aquimarina spongiae</name>
    <dbReference type="NCBI Taxonomy" id="570521"/>
    <lineage>
        <taxon>Bacteria</taxon>
        <taxon>Pseudomonadati</taxon>
        <taxon>Bacteroidota</taxon>
        <taxon>Flavobacteriia</taxon>
        <taxon>Flavobacteriales</taxon>
        <taxon>Flavobacteriaceae</taxon>
        <taxon>Aquimarina</taxon>
    </lineage>
</organism>
<dbReference type="Pfam" id="PF08874">
    <property type="entry name" value="DUF1835"/>
    <property type="match status" value="1"/>
</dbReference>
<evidence type="ECO:0000259" key="1">
    <source>
        <dbReference type="Pfam" id="PF08874"/>
    </source>
</evidence>